<evidence type="ECO:0000313" key="2">
    <source>
        <dbReference type="Proteomes" id="UP000824469"/>
    </source>
</evidence>
<protein>
    <submittedName>
        <fullName evidence="1">Uncharacterized protein</fullName>
    </submittedName>
</protein>
<organism evidence="1 2">
    <name type="scientific">Taxus chinensis</name>
    <name type="common">Chinese yew</name>
    <name type="synonym">Taxus wallichiana var. chinensis</name>
    <dbReference type="NCBI Taxonomy" id="29808"/>
    <lineage>
        <taxon>Eukaryota</taxon>
        <taxon>Viridiplantae</taxon>
        <taxon>Streptophyta</taxon>
        <taxon>Embryophyta</taxon>
        <taxon>Tracheophyta</taxon>
        <taxon>Spermatophyta</taxon>
        <taxon>Pinopsida</taxon>
        <taxon>Pinidae</taxon>
        <taxon>Conifers II</taxon>
        <taxon>Cupressales</taxon>
        <taxon>Taxaceae</taxon>
        <taxon>Taxus</taxon>
    </lineage>
</organism>
<dbReference type="EMBL" id="JAHRHJ020000010">
    <property type="protein sequence ID" value="KAH9297408.1"/>
    <property type="molecule type" value="Genomic_DNA"/>
</dbReference>
<sequence length="94" mass="10495">EPPDSIGNLSSLEMLFADGCTFIRKLPSSFEKLGSLREVDLGGSEQSEKLPYFGKDYCLKKIILGGCIRLGPDCRGLHSSPSSLYRDYYLRGDW</sequence>
<keyword evidence="2" id="KW-1185">Reference proteome</keyword>
<feature type="non-terminal residue" evidence="1">
    <location>
        <position position="1"/>
    </location>
</feature>
<gene>
    <name evidence="1" type="ORF">KI387_029090</name>
</gene>
<name>A0AA38CI72_TAXCH</name>
<dbReference type="SUPFAM" id="SSF52058">
    <property type="entry name" value="L domain-like"/>
    <property type="match status" value="1"/>
</dbReference>
<dbReference type="Gene3D" id="3.80.10.10">
    <property type="entry name" value="Ribonuclease Inhibitor"/>
    <property type="match status" value="1"/>
</dbReference>
<dbReference type="InterPro" id="IPR032675">
    <property type="entry name" value="LRR_dom_sf"/>
</dbReference>
<reference evidence="1 2" key="1">
    <citation type="journal article" date="2021" name="Nat. Plants">
        <title>The Taxus genome provides insights into paclitaxel biosynthesis.</title>
        <authorList>
            <person name="Xiong X."/>
            <person name="Gou J."/>
            <person name="Liao Q."/>
            <person name="Li Y."/>
            <person name="Zhou Q."/>
            <person name="Bi G."/>
            <person name="Li C."/>
            <person name="Du R."/>
            <person name="Wang X."/>
            <person name="Sun T."/>
            <person name="Guo L."/>
            <person name="Liang H."/>
            <person name="Lu P."/>
            <person name="Wu Y."/>
            <person name="Zhang Z."/>
            <person name="Ro D.K."/>
            <person name="Shang Y."/>
            <person name="Huang S."/>
            <person name="Yan J."/>
        </authorList>
    </citation>
    <scope>NUCLEOTIDE SEQUENCE [LARGE SCALE GENOMIC DNA]</scope>
    <source>
        <strain evidence="1">Ta-2019</strain>
    </source>
</reference>
<dbReference type="AlphaFoldDB" id="A0AA38CI72"/>
<proteinExistence type="predicted"/>
<feature type="non-terminal residue" evidence="1">
    <location>
        <position position="94"/>
    </location>
</feature>
<comment type="caution">
    <text evidence="1">The sequence shown here is derived from an EMBL/GenBank/DDBJ whole genome shotgun (WGS) entry which is preliminary data.</text>
</comment>
<evidence type="ECO:0000313" key="1">
    <source>
        <dbReference type="EMBL" id="KAH9297408.1"/>
    </source>
</evidence>
<accession>A0AA38CI72</accession>
<dbReference type="Proteomes" id="UP000824469">
    <property type="component" value="Unassembled WGS sequence"/>
</dbReference>